<dbReference type="GO" id="GO:0046872">
    <property type="term" value="F:metal ion binding"/>
    <property type="evidence" value="ECO:0007669"/>
    <property type="project" value="UniProtKB-KW"/>
</dbReference>
<dbReference type="Gene3D" id="2.60.120.10">
    <property type="entry name" value="Jelly Rolls"/>
    <property type="match status" value="1"/>
</dbReference>
<protein>
    <submittedName>
        <fullName evidence="3">Class I mannose-6-phosphate isomerase</fullName>
    </submittedName>
</protein>
<dbReference type="RefSeq" id="WP_258336168.1">
    <property type="nucleotide sequence ID" value="NZ_JANRHJ010000017.1"/>
</dbReference>
<gene>
    <name evidence="3" type="ORF">NW209_13450</name>
</gene>
<dbReference type="InterPro" id="IPR014710">
    <property type="entry name" value="RmlC-like_jellyroll"/>
</dbReference>
<proteinExistence type="predicted"/>
<dbReference type="SUPFAM" id="SSF51182">
    <property type="entry name" value="RmlC-like cupins"/>
    <property type="match status" value="1"/>
</dbReference>
<keyword evidence="4" id="KW-1185">Reference proteome</keyword>
<dbReference type="AlphaFoldDB" id="A0AAW5N9N5"/>
<dbReference type="InterPro" id="IPR051804">
    <property type="entry name" value="Carb_Metab_Reg_Kinase/Isom"/>
</dbReference>
<keyword evidence="3" id="KW-0413">Isomerase</keyword>
<dbReference type="EMBL" id="JANRHJ010000017">
    <property type="protein sequence ID" value="MCR8875003.1"/>
    <property type="molecule type" value="Genomic_DNA"/>
</dbReference>
<evidence type="ECO:0000256" key="2">
    <source>
        <dbReference type="ARBA" id="ARBA00022833"/>
    </source>
</evidence>
<evidence type="ECO:0000313" key="4">
    <source>
        <dbReference type="Proteomes" id="UP001204579"/>
    </source>
</evidence>
<keyword evidence="1" id="KW-0479">Metal-binding</keyword>
<reference evidence="3 4" key="1">
    <citation type="submission" date="2022-08" db="EMBL/GenBank/DDBJ databases">
        <authorList>
            <person name="Zeman M."/>
            <person name="Kubasova T."/>
        </authorList>
    </citation>
    <scope>NUCLEOTIDE SEQUENCE [LARGE SCALE GENOMIC DNA]</scope>
    <source>
        <strain evidence="3 4">ET62</strain>
    </source>
</reference>
<dbReference type="CDD" id="cd07010">
    <property type="entry name" value="cupin_PMI_type_I_N_bac"/>
    <property type="match status" value="1"/>
</dbReference>
<evidence type="ECO:0000256" key="1">
    <source>
        <dbReference type="ARBA" id="ARBA00022723"/>
    </source>
</evidence>
<sequence>MRKSNYDKQPATRIAGQLWKGWQAVRDEINRRCASLVGKKSVVVVVECYQGVHHEELTRELSALNPSLWVDTQSVFKSVKEIETMTYPYVTDDRLFGYRAHFTYADFLDASKVADARQQISQATGLVLVYGHGAAVVAPESDILVYVDMARWEIQLRFRRHEINGLGVENKAEGASYHFKRGYFVDWIVCDTLKKQLLPKVDYWLDTHMPEQAKMITGETMLAGLVKTAHQPFRVVPFFDPAPWGGQWMKRVCGLDPEPANYGWCFDCVPEENSLYLNVEGELFEMPSNNVVFHQTRALLGGPVESRFGQDFPIRFDFLDTIGGGNLSLQVHPTTQYIRDTFGIYYTQDESYYLLDAEEGATVFLGLKTGVNPEEMIGALQESQHTGKPFEAEKYVNRWPAKKHDHFLIPNGTIHCSGAGAMVLEISATPSIFTFKLWDWGRLGLDGLPRPINIGHGSHVIQWERQTEFTRDNLVNQVKPVAEGDGWREERTGLHENEFIETRRHWFTKPVTHHTDDGVNVFNVIEGDELIVESPTNAFEPFVVHYAETFIVPASVGEYTIRPYGTSEGKECGTIKAYVRFRQ</sequence>
<comment type="caution">
    <text evidence="3">The sequence shown here is derived from an EMBL/GenBank/DDBJ whole genome shotgun (WGS) entry which is preliminary data.</text>
</comment>
<organism evidence="3 4">
    <name type="scientific">Phocaeicola barnesiae</name>
    <dbReference type="NCBI Taxonomy" id="376804"/>
    <lineage>
        <taxon>Bacteria</taxon>
        <taxon>Pseudomonadati</taxon>
        <taxon>Bacteroidota</taxon>
        <taxon>Bacteroidia</taxon>
        <taxon>Bacteroidales</taxon>
        <taxon>Bacteroidaceae</taxon>
        <taxon>Phocaeicola</taxon>
    </lineage>
</organism>
<accession>A0AAW5N9N5</accession>
<dbReference type="PANTHER" id="PTHR42742">
    <property type="entry name" value="TRANSCRIPTIONAL REPRESSOR MPRA"/>
    <property type="match status" value="1"/>
</dbReference>
<dbReference type="Proteomes" id="UP001204579">
    <property type="component" value="Unassembled WGS sequence"/>
</dbReference>
<keyword evidence="2" id="KW-0862">Zinc</keyword>
<dbReference type="GO" id="GO:0016853">
    <property type="term" value="F:isomerase activity"/>
    <property type="evidence" value="ECO:0007669"/>
    <property type="project" value="UniProtKB-KW"/>
</dbReference>
<evidence type="ECO:0000313" key="3">
    <source>
        <dbReference type="EMBL" id="MCR8875003.1"/>
    </source>
</evidence>
<dbReference type="InterPro" id="IPR011051">
    <property type="entry name" value="RmlC_Cupin_sf"/>
</dbReference>
<name>A0AAW5N9N5_9BACT</name>
<dbReference type="PANTHER" id="PTHR42742:SF3">
    <property type="entry name" value="FRUCTOKINASE"/>
    <property type="match status" value="1"/>
</dbReference>